<dbReference type="GO" id="GO:0003714">
    <property type="term" value="F:transcription corepressor activity"/>
    <property type="evidence" value="ECO:0007669"/>
    <property type="project" value="InterPro"/>
</dbReference>
<sequence length="165" mass="18966">MEPSAEKENQSKLRAALEVMHECFEPSEAVETGRDLVEDVIFSRVSKLKRLNFRGFFTVILEENDNLVSVATVRVYDNRVAEMPLVATKHGQRHRGMCRVLVDELEKNLLKLGVEKLVLPSLPTTVETWTNKFGFSRMPDDERAKLLKYTLLDFQGTIICQKLLR</sequence>
<dbReference type="InterPro" id="IPR016181">
    <property type="entry name" value="Acyl_CoA_acyltransferase"/>
</dbReference>
<evidence type="ECO:0000313" key="2">
    <source>
        <dbReference type="EMBL" id="GMJ02566.1"/>
    </source>
</evidence>
<dbReference type="SUPFAM" id="SSF55729">
    <property type="entry name" value="Acyl-CoA N-acyltransferases (Nat)"/>
    <property type="match status" value="1"/>
</dbReference>
<dbReference type="PROSITE" id="PS51186">
    <property type="entry name" value="GNAT"/>
    <property type="match status" value="1"/>
</dbReference>
<dbReference type="GO" id="GO:0016747">
    <property type="term" value="F:acyltransferase activity, transferring groups other than amino-acyl groups"/>
    <property type="evidence" value="ECO:0007669"/>
    <property type="project" value="InterPro"/>
</dbReference>
<feature type="domain" description="N-acetyltransferase" evidence="1">
    <location>
        <begin position="1"/>
        <end position="152"/>
    </location>
</feature>
<dbReference type="EMBL" id="BSYR01000036">
    <property type="protein sequence ID" value="GMJ02568.1"/>
    <property type="molecule type" value="Genomic_DNA"/>
</dbReference>
<accession>A0A9W7IVM8</accession>
<comment type="caution">
    <text evidence="2">The sequence shown here is derived from an EMBL/GenBank/DDBJ whole genome shotgun (WGS) entry which is preliminary data.</text>
</comment>
<dbReference type="PANTHER" id="PTHR46309">
    <property type="entry name" value="PHD FINGER PROTEIN 12"/>
    <property type="match status" value="1"/>
</dbReference>
<evidence type="ECO:0000313" key="3">
    <source>
        <dbReference type="EMBL" id="GMJ02568.1"/>
    </source>
</evidence>
<dbReference type="AlphaFoldDB" id="A0A9W7IVM8"/>
<dbReference type="InterPro" id="IPR000182">
    <property type="entry name" value="GNAT_dom"/>
</dbReference>
<dbReference type="InterPro" id="IPR056511">
    <property type="entry name" value="IDM1_C"/>
</dbReference>
<protein>
    <recommendedName>
        <fullName evidence="1">N-acetyltransferase domain-containing protein</fullName>
    </recommendedName>
</protein>
<dbReference type="GO" id="GO:0006357">
    <property type="term" value="P:regulation of transcription by RNA polymerase II"/>
    <property type="evidence" value="ECO:0007669"/>
    <property type="project" value="TreeGrafter"/>
</dbReference>
<evidence type="ECO:0000313" key="4">
    <source>
        <dbReference type="Proteomes" id="UP001165190"/>
    </source>
</evidence>
<evidence type="ECO:0000259" key="1">
    <source>
        <dbReference type="PROSITE" id="PS51186"/>
    </source>
</evidence>
<organism evidence="2 4">
    <name type="scientific">Hibiscus trionum</name>
    <name type="common">Flower of an hour</name>
    <dbReference type="NCBI Taxonomy" id="183268"/>
    <lineage>
        <taxon>Eukaryota</taxon>
        <taxon>Viridiplantae</taxon>
        <taxon>Streptophyta</taxon>
        <taxon>Embryophyta</taxon>
        <taxon>Tracheophyta</taxon>
        <taxon>Spermatophyta</taxon>
        <taxon>Magnoliopsida</taxon>
        <taxon>eudicotyledons</taxon>
        <taxon>Gunneridae</taxon>
        <taxon>Pentapetalae</taxon>
        <taxon>rosids</taxon>
        <taxon>malvids</taxon>
        <taxon>Malvales</taxon>
        <taxon>Malvaceae</taxon>
        <taxon>Malvoideae</taxon>
        <taxon>Hibiscus</taxon>
    </lineage>
</organism>
<dbReference type="EMBL" id="BSYR01000036">
    <property type="protein sequence ID" value="GMJ02566.1"/>
    <property type="molecule type" value="Genomic_DNA"/>
</dbReference>
<reference evidence="2" key="1">
    <citation type="submission" date="2023-05" db="EMBL/GenBank/DDBJ databases">
        <title>Genome and transcriptome analyses reveal genes involved in the formation of fine ridges on petal epidermal cells in Hibiscus trionum.</title>
        <authorList>
            <person name="Koshimizu S."/>
            <person name="Masuda S."/>
            <person name="Ishii T."/>
            <person name="Shirasu K."/>
            <person name="Hoshino A."/>
            <person name="Arita M."/>
        </authorList>
    </citation>
    <scope>NUCLEOTIDE SEQUENCE</scope>
    <source>
        <strain evidence="2">Hamamatsu line</strain>
    </source>
</reference>
<dbReference type="GO" id="GO:0005634">
    <property type="term" value="C:nucleus"/>
    <property type="evidence" value="ECO:0007669"/>
    <property type="project" value="TreeGrafter"/>
</dbReference>
<proteinExistence type="predicted"/>
<name>A0A9W7IVM8_HIBTR</name>
<dbReference type="Proteomes" id="UP001165190">
    <property type="component" value="Unassembled WGS sequence"/>
</dbReference>
<dbReference type="Gene3D" id="3.40.630.30">
    <property type="match status" value="1"/>
</dbReference>
<dbReference type="PANTHER" id="PTHR46309:SF12">
    <property type="entry name" value="GB|AAC80581.1"/>
    <property type="match status" value="1"/>
</dbReference>
<dbReference type="OrthoDB" id="1903104at2759"/>
<dbReference type="InterPro" id="IPR042163">
    <property type="entry name" value="PHF12"/>
</dbReference>
<keyword evidence="4" id="KW-1185">Reference proteome</keyword>
<gene>
    <name evidence="2" type="ORF">HRI_003925800</name>
    <name evidence="3" type="ORF">HRI_003926000</name>
</gene>
<dbReference type="Pfam" id="PF23209">
    <property type="entry name" value="IDM1_C"/>
    <property type="match status" value="1"/>
</dbReference>